<dbReference type="OMA" id="WSESEVK"/>
<dbReference type="InParanoid" id="A0A059AQ92"/>
<dbReference type="Pfam" id="PF01535">
    <property type="entry name" value="PPR"/>
    <property type="match status" value="2"/>
</dbReference>
<dbReference type="SMART" id="SM00463">
    <property type="entry name" value="SMR"/>
    <property type="match status" value="1"/>
</dbReference>
<dbReference type="KEGG" id="egr:104418987"/>
<accession>A0A059AQ92</accession>
<sequence length="469" mass="51402">MGSLQLCPPLPPSLLRRRRPAAPPATAPQARCALSKHGQRLLRSLSAAAGDAAAADRLMRKFVASSPKSASLDALSHLLPHPHLSSLALPFYAKIREAPWFRWNAKLAADLIASLEKQGLTAESESLAAEAIARLGQRDRDVALLYCHLIDSLVELKSETGFDTYLTRLKHIVDGSSSAYVKRRGYGSMIRGLSEMGRPGEAESLMDEMRLKGTELSNFEVNAVVYGYGKLGMFDDMIRNIDKMDAQGFEIDTVCANMVLSSYGNSRDLSQMLSWLRRMKATAIPFSIRTYNTVLNSCPTIMSLLRDPSGFPLSLEELIEALDSEEGALVKELVDSPVLSKAMEWDPSEAKLDLHGMHLGSAYLIMLQWTEEMRCRLNGGEYVIPAEVTVVCGSGKHSAVRGESPVKQMVKAMLGRLGSPMRIDRKNVGCFVAKGRVLNNWLCTDSGGGASYMSMSSMDRNSSRVEHAV</sequence>
<dbReference type="InterPro" id="IPR002885">
    <property type="entry name" value="PPR_rpt"/>
</dbReference>
<dbReference type="InterPro" id="IPR011990">
    <property type="entry name" value="TPR-like_helical_dom_sf"/>
</dbReference>
<dbReference type="NCBIfam" id="TIGR00756">
    <property type="entry name" value="PPR"/>
    <property type="match status" value="2"/>
</dbReference>
<dbReference type="STRING" id="71139.A0A059AQ92"/>
<feature type="domain" description="Smr" evidence="5">
    <location>
        <begin position="352"/>
        <end position="436"/>
    </location>
</feature>
<dbReference type="InterPro" id="IPR036063">
    <property type="entry name" value="Smr_dom_sf"/>
</dbReference>
<evidence type="ECO:0000256" key="2">
    <source>
        <dbReference type="ARBA" id="ARBA00022737"/>
    </source>
</evidence>
<gene>
    <name evidence="6" type="ORF">EUGRSUZ_I01461</name>
</gene>
<organism evidence="6">
    <name type="scientific">Eucalyptus grandis</name>
    <name type="common">Flooded gum</name>
    <dbReference type="NCBI Taxonomy" id="71139"/>
    <lineage>
        <taxon>Eukaryota</taxon>
        <taxon>Viridiplantae</taxon>
        <taxon>Streptophyta</taxon>
        <taxon>Embryophyta</taxon>
        <taxon>Tracheophyta</taxon>
        <taxon>Spermatophyta</taxon>
        <taxon>Magnoliopsida</taxon>
        <taxon>eudicotyledons</taxon>
        <taxon>Gunneridae</taxon>
        <taxon>Pentapetalae</taxon>
        <taxon>rosids</taxon>
        <taxon>malvids</taxon>
        <taxon>Myrtales</taxon>
        <taxon>Myrtaceae</taxon>
        <taxon>Myrtoideae</taxon>
        <taxon>Eucalypteae</taxon>
        <taxon>Eucalyptus</taxon>
    </lineage>
</organism>
<evidence type="ECO:0000256" key="3">
    <source>
        <dbReference type="PROSITE-ProRule" id="PRU00708"/>
    </source>
</evidence>
<evidence type="ECO:0000259" key="5">
    <source>
        <dbReference type="PROSITE" id="PS50828"/>
    </source>
</evidence>
<dbReference type="OrthoDB" id="1931748at2759"/>
<name>A0A059AQ92_EUCGR</name>
<dbReference type="PANTHER" id="PTHR47447:SF15">
    <property type="entry name" value="OS02G0120000 PROTEIN"/>
    <property type="match status" value="1"/>
</dbReference>
<proteinExistence type="inferred from homology"/>
<reference evidence="6" key="1">
    <citation type="submission" date="2013-07" db="EMBL/GenBank/DDBJ databases">
        <title>The genome of Eucalyptus grandis.</title>
        <authorList>
            <person name="Schmutz J."/>
            <person name="Hayes R."/>
            <person name="Myburg A."/>
            <person name="Tuskan G."/>
            <person name="Grattapaglia D."/>
            <person name="Rokhsar D.S."/>
        </authorList>
    </citation>
    <scope>NUCLEOTIDE SEQUENCE</scope>
    <source>
        <tissue evidence="6">Leaf extractions</tissue>
    </source>
</reference>
<feature type="repeat" description="PPR" evidence="3">
    <location>
        <begin position="182"/>
        <end position="216"/>
    </location>
</feature>
<evidence type="ECO:0000256" key="1">
    <source>
        <dbReference type="ARBA" id="ARBA00007626"/>
    </source>
</evidence>
<dbReference type="InterPro" id="IPR002625">
    <property type="entry name" value="Smr_dom"/>
</dbReference>
<keyword evidence="2" id="KW-0677">Repeat</keyword>
<dbReference type="AlphaFoldDB" id="A0A059AQ92"/>
<evidence type="ECO:0000313" key="6">
    <source>
        <dbReference type="EMBL" id="KCW55590.1"/>
    </source>
</evidence>
<dbReference type="PANTHER" id="PTHR47447">
    <property type="entry name" value="OS03G0856100 PROTEIN"/>
    <property type="match status" value="1"/>
</dbReference>
<dbReference type="PROSITE" id="PS50828">
    <property type="entry name" value="SMR"/>
    <property type="match status" value="1"/>
</dbReference>
<dbReference type="eggNOG" id="KOG4197">
    <property type="taxonomic scope" value="Eukaryota"/>
</dbReference>
<dbReference type="SUPFAM" id="SSF160443">
    <property type="entry name" value="SMR domain-like"/>
    <property type="match status" value="1"/>
</dbReference>
<evidence type="ECO:0000256" key="4">
    <source>
        <dbReference type="SAM" id="MobiDB-lite"/>
    </source>
</evidence>
<dbReference type="Gene3D" id="3.30.1370.110">
    <property type="match status" value="1"/>
</dbReference>
<dbReference type="PROSITE" id="PS51375">
    <property type="entry name" value="PPR"/>
    <property type="match status" value="1"/>
</dbReference>
<dbReference type="EMBL" id="KK198761">
    <property type="protein sequence ID" value="KCW55590.1"/>
    <property type="molecule type" value="Genomic_DNA"/>
</dbReference>
<comment type="similarity">
    <text evidence="1">Belongs to the PPR family. P subfamily.</text>
</comment>
<dbReference type="Gramene" id="KCW55590">
    <property type="protein sequence ID" value="KCW55590"/>
    <property type="gene ID" value="EUGRSUZ_I01461"/>
</dbReference>
<dbReference type="FunCoup" id="A0A059AQ92">
    <property type="interactions" value="2315"/>
</dbReference>
<feature type="region of interest" description="Disordered" evidence="4">
    <location>
        <begin position="1"/>
        <end position="30"/>
    </location>
</feature>
<protein>
    <recommendedName>
        <fullName evidence="5">Smr domain-containing protein</fullName>
    </recommendedName>
</protein>
<dbReference type="Gene3D" id="1.25.40.10">
    <property type="entry name" value="Tetratricopeptide repeat domain"/>
    <property type="match status" value="2"/>
</dbReference>